<feature type="compositionally biased region" description="Polar residues" evidence="12">
    <location>
        <begin position="115"/>
        <end position="139"/>
    </location>
</feature>
<dbReference type="SUPFAM" id="SSF75471">
    <property type="entry name" value="YhbY-like"/>
    <property type="match status" value="3"/>
</dbReference>
<dbReference type="GO" id="GO:0006397">
    <property type="term" value="P:mRNA processing"/>
    <property type="evidence" value="ECO:0007669"/>
    <property type="project" value="UniProtKB-KW"/>
</dbReference>
<dbReference type="EMBL" id="CM007361">
    <property type="protein sequence ID" value="OIW18719.1"/>
    <property type="molecule type" value="Genomic_DNA"/>
</dbReference>
<dbReference type="Pfam" id="PF01985">
    <property type="entry name" value="CRS1_YhbY"/>
    <property type="match status" value="3"/>
</dbReference>
<feature type="domain" description="CRM" evidence="13">
    <location>
        <begin position="479"/>
        <end position="576"/>
    </location>
</feature>
<name>A0A4P1RUJ6_LUPAN</name>
<feature type="coiled-coil region" evidence="11">
    <location>
        <begin position="812"/>
        <end position="839"/>
    </location>
</feature>
<feature type="compositionally biased region" description="Acidic residues" evidence="12">
    <location>
        <begin position="856"/>
        <end position="882"/>
    </location>
</feature>
<dbReference type="AlphaFoldDB" id="A0A4P1RUJ6"/>
<evidence type="ECO:0000313" key="14">
    <source>
        <dbReference type="EMBL" id="OIW18719.1"/>
    </source>
</evidence>
<keyword evidence="5" id="KW-0677">Repeat</keyword>
<evidence type="ECO:0000256" key="6">
    <source>
        <dbReference type="ARBA" id="ARBA00022884"/>
    </source>
</evidence>
<dbReference type="KEGG" id="lang:109356040"/>
<keyword evidence="7" id="KW-0809">Transit peptide</keyword>
<dbReference type="PANTHER" id="PTHR31846:SF7">
    <property type="entry name" value="CRS1 _ YHBY (CRM) DOMAIN-CONTAINING PROTEIN"/>
    <property type="match status" value="1"/>
</dbReference>
<keyword evidence="3" id="KW-0934">Plastid</keyword>
<dbReference type="Gene3D" id="3.30.110.60">
    <property type="entry name" value="YhbY-like"/>
    <property type="match status" value="3"/>
</dbReference>
<feature type="domain" description="CRM" evidence="13">
    <location>
        <begin position="274"/>
        <end position="370"/>
    </location>
</feature>
<dbReference type="Gramene" id="OIW18719">
    <property type="protein sequence ID" value="OIW18719"/>
    <property type="gene ID" value="TanjilG_13471"/>
</dbReference>
<evidence type="ECO:0000256" key="9">
    <source>
        <dbReference type="ARBA" id="ARBA00023274"/>
    </source>
</evidence>
<evidence type="ECO:0000256" key="1">
    <source>
        <dbReference type="ARBA" id="ARBA00004229"/>
    </source>
</evidence>
<dbReference type="FunFam" id="3.30.110.60:FF:000002">
    <property type="entry name" value="CRS2-associated factor 1, chloroplastic"/>
    <property type="match status" value="2"/>
</dbReference>
<evidence type="ECO:0000256" key="4">
    <source>
        <dbReference type="ARBA" id="ARBA00022664"/>
    </source>
</evidence>
<dbReference type="Proteomes" id="UP000188354">
    <property type="component" value="Chromosome LG01"/>
</dbReference>
<evidence type="ECO:0000259" key="13">
    <source>
        <dbReference type="PROSITE" id="PS51295"/>
    </source>
</evidence>
<evidence type="ECO:0000256" key="7">
    <source>
        <dbReference type="ARBA" id="ARBA00022946"/>
    </source>
</evidence>
<dbReference type="SMART" id="SM01103">
    <property type="entry name" value="CRS1_YhbY"/>
    <property type="match status" value="3"/>
</dbReference>
<feature type="region of interest" description="Disordered" evidence="12">
    <location>
        <begin position="89"/>
        <end position="233"/>
    </location>
</feature>
<dbReference type="OrthoDB" id="551352at2759"/>
<feature type="domain" description="CRM" evidence="13">
    <location>
        <begin position="692"/>
        <end position="792"/>
    </location>
</feature>
<evidence type="ECO:0000256" key="11">
    <source>
        <dbReference type="SAM" id="Coils"/>
    </source>
</evidence>
<dbReference type="GO" id="GO:0000373">
    <property type="term" value="P:Group II intron splicing"/>
    <property type="evidence" value="ECO:0007669"/>
    <property type="project" value="UniProtKB-ARBA"/>
</dbReference>
<dbReference type="STRING" id="3871.A0A4P1RUJ6"/>
<feature type="compositionally biased region" description="Basic and acidic residues" evidence="12">
    <location>
        <begin position="89"/>
        <end position="103"/>
    </location>
</feature>
<dbReference type="InterPro" id="IPR035920">
    <property type="entry name" value="YhbY-like_sf"/>
</dbReference>
<dbReference type="PROSITE" id="PS51295">
    <property type="entry name" value="CRM"/>
    <property type="match status" value="3"/>
</dbReference>
<evidence type="ECO:0000256" key="8">
    <source>
        <dbReference type="ARBA" id="ARBA00023187"/>
    </source>
</evidence>
<feature type="region of interest" description="Disordered" evidence="12">
    <location>
        <begin position="856"/>
        <end position="898"/>
    </location>
</feature>
<feature type="coiled-coil region" evidence="11">
    <location>
        <begin position="647"/>
        <end position="674"/>
    </location>
</feature>
<keyword evidence="9" id="KW-0687">Ribonucleoprotein</keyword>
<dbReference type="GO" id="GO:0003729">
    <property type="term" value="F:mRNA binding"/>
    <property type="evidence" value="ECO:0007669"/>
    <property type="project" value="EnsemblPlants"/>
</dbReference>
<sequence length="898" mass="102002">MAFQPFSFKLSSSPSPYFIVFQPQTRTTFKLRVSSSQFDTQPVKLTLEKPTTTTKKVKKKKNSSRPSFFHQIQDKWSQKLVSQREKFPWEEVHQEEEQPHEQEEEKEEEGEESVNKSSAMNFQFPKSLSPWPQSGNPINSKFDFETESDAVGENNKHSVGGSVNKRKSTVKESSSSGEKKSEHKSSELNFQFPNRLSPWVQAGNPINPKFGFETESDAVGDNDKPLQSSSDGVVKRKEIVKESYTSKEEKRVASNYLASQSVRKRNSNTRVAENSIPEHELRRLRNVALRTIDRFQVGVTGISQELVASIHEKWRDNEVVKLKFGSPLSANMRRVHHLLESRTGGIVVWRSGSSIVLYRGMTYKLPCVELYTKMNHAKADTVQPSVHVGNGSDGQEIVEELFTTTKPTTPIQDSAEYLKDMNEEELMELSDLNNLLDELGPRYKDWTGREPLPVDADLLPAVVRGYKTPFRVLPYGVRHCLSNKVMTMLRRLSRTTAPHFALGRSKELQGLARAMVKLWETSAIAKIAIKRGVAHTRNEIMAEELRKLTGGTLLSRNKEYIVFYRGNDFLPPAVTNVLIERKKLTLLKQDEEEEARQIASSTIGINTKVSKAPLVAGTLSETKAATTNWGHQPSREEVEKMMRDKALDRLTSFIRNLEKRLELAKAKFRKAEKAIAKLQGGLEPADLPTDLETLTNEERFLFRKIGLSMKPFLLLGKRAVYAGTIENMHLHWKYRELVKIIVKGKHLSQVKHIAIALEAESGGVLVSVDRDNKGYIIIVYRGKNYFRPLSLRPKNLLTRRKALARSIELQRREALKHHISDLKERIGLLKSELEDMNNGKEINGDETLYAALDDEAILSDDDSEESEETEIYSDKDDSDGEDEKNHNELLDSGSEHCN</sequence>
<dbReference type="PANTHER" id="PTHR31846">
    <property type="entry name" value="CRS1 / YHBY (CRM) DOMAIN-CONTAINING PROTEIN"/>
    <property type="match status" value="1"/>
</dbReference>
<accession>A0A4P1RUJ6</accession>
<evidence type="ECO:0000256" key="5">
    <source>
        <dbReference type="ARBA" id="ARBA00022737"/>
    </source>
</evidence>
<feature type="compositionally biased region" description="Basic and acidic residues" evidence="12">
    <location>
        <begin position="177"/>
        <end position="186"/>
    </location>
</feature>
<evidence type="ECO:0000256" key="10">
    <source>
        <dbReference type="PROSITE-ProRule" id="PRU00626"/>
    </source>
</evidence>
<proteinExistence type="predicted"/>
<keyword evidence="6 10" id="KW-0694">RNA-binding</keyword>
<dbReference type="InterPro" id="IPR001890">
    <property type="entry name" value="RNA-binding_CRM"/>
</dbReference>
<reference evidence="14 15" key="1">
    <citation type="journal article" date="2017" name="Plant Biotechnol. J.">
        <title>A comprehensive draft genome sequence for lupin (Lupinus angustifolius), an emerging health food: insights into plant-microbe interactions and legume evolution.</title>
        <authorList>
            <person name="Hane J.K."/>
            <person name="Ming Y."/>
            <person name="Kamphuis L.G."/>
            <person name="Nelson M.N."/>
            <person name="Garg G."/>
            <person name="Atkins C.A."/>
            <person name="Bayer P.E."/>
            <person name="Bravo A."/>
            <person name="Bringans S."/>
            <person name="Cannon S."/>
            <person name="Edwards D."/>
            <person name="Foley R."/>
            <person name="Gao L.L."/>
            <person name="Harrison M.J."/>
            <person name="Huang W."/>
            <person name="Hurgobin B."/>
            <person name="Li S."/>
            <person name="Liu C.W."/>
            <person name="McGrath A."/>
            <person name="Morahan G."/>
            <person name="Murray J."/>
            <person name="Weller J."/>
            <person name="Jian J."/>
            <person name="Singh K.B."/>
        </authorList>
    </citation>
    <scope>NUCLEOTIDE SEQUENCE [LARGE SCALE GENOMIC DNA]</scope>
    <source>
        <strain evidence="15">cv. Tanjil</strain>
        <tissue evidence="14">Whole plant</tissue>
    </source>
</reference>
<dbReference type="InterPro" id="IPR045278">
    <property type="entry name" value="CRS1/CFM2/CFM3"/>
</dbReference>
<keyword evidence="2" id="KW-0150">Chloroplast</keyword>
<keyword evidence="15" id="KW-1185">Reference proteome</keyword>
<keyword evidence="4" id="KW-0507">mRNA processing</keyword>
<dbReference type="GO" id="GO:1990904">
    <property type="term" value="C:ribonucleoprotein complex"/>
    <property type="evidence" value="ECO:0007669"/>
    <property type="project" value="UniProtKB-KW"/>
</dbReference>
<evidence type="ECO:0000256" key="2">
    <source>
        <dbReference type="ARBA" id="ARBA00022528"/>
    </source>
</evidence>
<organism evidence="14 15">
    <name type="scientific">Lupinus angustifolius</name>
    <name type="common">Narrow-leaved blue lupine</name>
    <dbReference type="NCBI Taxonomy" id="3871"/>
    <lineage>
        <taxon>Eukaryota</taxon>
        <taxon>Viridiplantae</taxon>
        <taxon>Streptophyta</taxon>
        <taxon>Embryophyta</taxon>
        <taxon>Tracheophyta</taxon>
        <taxon>Spermatophyta</taxon>
        <taxon>Magnoliopsida</taxon>
        <taxon>eudicotyledons</taxon>
        <taxon>Gunneridae</taxon>
        <taxon>Pentapetalae</taxon>
        <taxon>rosids</taxon>
        <taxon>fabids</taxon>
        <taxon>Fabales</taxon>
        <taxon>Fabaceae</taxon>
        <taxon>Papilionoideae</taxon>
        <taxon>50 kb inversion clade</taxon>
        <taxon>genistoids sensu lato</taxon>
        <taxon>core genistoids</taxon>
        <taxon>Genisteae</taxon>
        <taxon>Lupinus</taxon>
    </lineage>
</organism>
<evidence type="ECO:0000256" key="12">
    <source>
        <dbReference type="SAM" id="MobiDB-lite"/>
    </source>
</evidence>
<feature type="compositionally biased region" description="Basic and acidic residues" evidence="12">
    <location>
        <begin position="883"/>
        <end position="898"/>
    </location>
</feature>
<keyword evidence="11" id="KW-0175">Coiled coil</keyword>
<evidence type="ECO:0000256" key="3">
    <source>
        <dbReference type="ARBA" id="ARBA00022640"/>
    </source>
</evidence>
<dbReference type="GO" id="GO:0009507">
    <property type="term" value="C:chloroplast"/>
    <property type="evidence" value="ECO:0007669"/>
    <property type="project" value="UniProtKB-SubCell"/>
</dbReference>
<protein>
    <recommendedName>
        <fullName evidence="13">CRM domain-containing protein</fullName>
    </recommendedName>
</protein>
<evidence type="ECO:0000313" key="15">
    <source>
        <dbReference type="Proteomes" id="UP000188354"/>
    </source>
</evidence>
<gene>
    <name evidence="14" type="ORF">TanjilG_13471</name>
</gene>
<keyword evidence="8" id="KW-0508">mRNA splicing</keyword>
<comment type="subcellular location">
    <subcellularLocation>
        <location evidence="1">Plastid</location>
        <location evidence="1">Chloroplast</location>
    </subcellularLocation>
</comment>